<reference evidence="4" key="1">
    <citation type="journal article" date="2013" name="Genetics">
        <title>The draft genome and transcriptome of Panagrellus redivivus are shaped by the harsh demands of a free-living lifestyle.</title>
        <authorList>
            <person name="Srinivasan J."/>
            <person name="Dillman A.R."/>
            <person name="Macchietto M.G."/>
            <person name="Heikkinen L."/>
            <person name="Lakso M."/>
            <person name="Fracchia K.M."/>
            <person name="Antoshechkin I."/>
            <person name="Mortazavi A."/>
            <person name="Wong G."/>
            <person name="Sternberg P.W."/>
        </authorList>
    </citation>
    <scope>NUCLEOTIDE SEQUENCE [LARGE SCALE GENOMIC DNA]</scope>
    <source>
        <strain evidence="4">MT8872</strain>
    </source>
</reference>
<evidence type="ECO:0000313" key="5">
    <source>
        <dbReference type="WBParaSite" id="Pan_g1340.t1"/>
    </source>
</evidence>
<organism evidence="4 5">
    <name type="scientific">Panagrellus redivivus</name>
    <name type="common">Microworm</name>
    <dbReference type="NCBI Taxonomy" id="6233"/>
    <lineage>
        <taxon>Eukaryota</taxon>
        <taxon>Metazoa</taxon>
        <taxon>Ecdysozoa</taxon>
        <taxon>Nematoda</taxon>
        <taxon>Chromadorea</taxon>
        <taxon>Rhabditida</taxon>
        <taxon>Tylenchina</taxon>
        <taxon>Panagrolaimomorpha</taxon>
        <taxon>Panagrolaimoidea</taxon>
        <taxon>Panagrolaimidae</taxon>
        <taxon>Panagrellus</taxon>
    </lineage>
</organism>
<accession>A0A7E4UVP1</accession>
<evidence type="ECO:0000313" key="4">
    <source>
        <dbReference type="Proteomes" id="UP000492821"/>
    </source>
</evidence>
<feature type="signal peptide" evidence="2">
    <location>
        <begin position="1"/>
        <end position="19"/>
    </location>
</feature>
<keyword evidence="1" id="KW-1015">Disulfide bond</keyword>
<proteinExistence type="predicted"/>
<keyword evidence="2" id="KW-0732">Signal</keyword>
<evidence type="ECO:0000256" key="1">
    <source>
        <dbReference type="ARBA" id="ARBA00023157"/>
    </source>
</evidence>
<dbReference type="PROSITE" id="PS50015">
    <property type="entry name" value="SAP_B"/>
    <property type="match status" value="1"/>
</dbReference>
<reference evidence="5" key="2">
    <citation type="submission" date="2020-10" db="UniProtKB">
        <authorList>
            <consortium name="WormBaseParasite"/>
        </authorList>
    </citation>
    <scope>IDENTIFICATION</scope>
</reference>
<dbReference type="InterPro" id="IPR011001">
    <property type="entry name" value="Saposin-like"/>
</dbReference>
<protein>
    <submittedName>
        <fullName evidence="5">Saposin B-type domain-containing protein</fullName>
    </submittedName>
</protein>
<feature type="domain" description="Saposin B-type" evidence="3">
    <location>
        <begin position="32"/>
        <end position="114"/>
    </location>
</feature>
<keyword evidence="4" id="KW-1185">Reference proteome</keyword>
<dbReference type="SUPFAM" id="SSF47862">
    <property type="entry name" value="Saposin"/>
    <property type="match status" value="1"/>
</dbReference>
<dbReference type="AlphaFoldDB" id="A0A7E4UVP1"/>
<sequence>MKDKIVFFVLATCFVVVLTNPLTSNTNIDADTNTNCTLCQTLYNNVLKNFQPANIDTEAHTKAYIFAECNFFRANQIPIWPFCYQLFNEHFQQVWDALKARTPAFEACSGFKVC</sequence>
<feature type="chain" id="PRO_5029009487" evidence="2">
    <location>
        <begin position="20"/>
        <end position="114"/>
    </location>
</feature>
<dbReference type="WBParaSite" id="Pan_g1340.t1">
    <property type="protein sequence ID" value="Pan_g1340.t1"/>
    <property type="gene ID" value="Pan_g1340"/>
</dbReference>
<dbReference type="Proteomes" id="UP000492821">
    <property type="component" value="Unassembled WGS sequence"/>
</dbReference>
<dbReference type="Gene3D" id="1.10.225.10">
    <property type="entry name" value="Saposin-like"/>
    <property type="match status" value="1"/>
</dbReference>
<name>A0A7E4UVP1_PANRE</name>
<evidence type="ECO:0000256" key="2">
    <source>
        <dbReference type="SAM" id="SignalP"/>
    </source>
</evidence>
<evidence type="ECO:0000259" key="3">
    <source>
        <dbReference type="PROSITE" id="PS50015"/>
    </source>
</evidence>
<dbReference type="InterPro" id="IPR008139">
    <property type="entry name" value="SaposinB_dom"/>
</dbReference>